<dbReference type="Proteomes" id="UP000614350">
    <property type="component" value="Unassembled WGS sequence"/>
</dbReference>
<organism evidence="1 2">
    <name type="scientific">Vespula vulgaris</name>
    <name type="common">Yellow jacket</name>
    <name type="synonym">Wasp</name>
    <dbReference type="NCBI Taxonomy" id="7454"/>
    <lineage>
        <taxon>Eukaryota</taxon>
        <taxon>Metazoa</taxon>
        <taxon>Ecdysozoa</taxon>
        <taxon>Arthropoda</taxon>
        <taxon>Hexapoda</taxon>
        <taxon>Insecta</taxon>
        <taxon>Pterygota</taxon>
        <taxon>Neoptera</taxon>
        <taxon>Endopterygota</taxon>
        <taxon>Hymenoptera</taxon>
        <taxon>Apocrita</taxon>
        <taxon>Aculeata</taxon>
        <taxon>Vespoidea</taxon>
        <taxon>Vespidae</taxon>
        <taxon>Vespinae</taxon>
        <taxon>Vespula</taxon>
    </lineage>
</organism>
<evidence type="ECO:0000313" key="1">
    <source>
        <dbReference type="EMBL" id="KAF7383452.1"/>
    </source>
</evidence>
<proteinExistence type="predicted"/>
<comment type="caution">
    <text evidence="1">The sequence shown here is derived from an EMBL/GenBank/DDBJ whole genome shotgun (WGS) entry which is preliminary data.</text>
</comment>
<dbReference type="EMBL" id="JACSEA010000017">
    <property type="protein sequence ID" value="KAF7383452.1"/>
    <property type="molecule type" value="Genomic_DNA"/>
</dbReference>
<keyword evidence="2" id="KW-1185">Reference proteome</keyword>
<accession>A0A834J8N1</accession>
<gene>
    <name evidence="1" type="ORF">HZH66_012802</name>
</gene>
<reference evidence="1" key="1">
    <citation type="journal article" date="2020" name="G3 (Bethesda)">
        <title>High-Quality Assemblies for Three Invasive Social Wasps from the &lt;i&gt;Vespula&lt;/i&gt; Genus.</title>
        <authorList>
            <person name="Harrop T.W.R."/>
            <person name="Guhlin J."/>
            <person name="McLaughlin G.M."/>
            <person name="Permina E."/>
            <person name="Stockwell P."/>
            <person name="Gilligan J."/>
            <person name="Le Lec M.F."/>
            <person name="Gruber M.A.M."/>
            <person name="Quinn O."/>
            <person name="Lovegrove M."/>
            <person name="Duncan E.J."/>
            <person name="Remnant E.J."/>
            <person name="Van Eeckhoven J."/>
            <person name="Graham B."/>
            <person name="Knapp R.A."/>
            <person name="Langford K.W."/>
            <person name="Kronenberg Z."/>
            <person name="Press M.O."/>
            <person name="Eacker S.M."/>
            <person name="Wilson-Rankin E.E."/>
            <person name="Purcell J."/>
            <person name="Lester P.J."/>
            <person name="Dearden P.K."/>
        </authorList>
    </citation>
    <scope>NUCLEOTIDE SEQUENCE</scope>
    <source>
        <strain evidence="1">Marl-1</strain>
    </source>
</reference>
<name>A0A834J8N1_VESVU</name>
<evidence type="ECO:0000313" key="2">
    <source>
        <dbReference type="Proteomes" id="UP000614350"/>
    </source>
</evidence>
<dbReference type="AlphaFoldDB" id="A0A834J8N1"/>
<protein>
    <submittedName>
        <fullName evidence="1">Uncharacterized protein</fullName>
    </submittedName>
</protein>
<sequence>MATAWRSRSPFCLVKGEHLLVLTYDRIKSKRKRETTRERKREREREIEIDKRVSIWKGFQGKKNANKTDIKKNSDIMKSRRVSLVMSASHIATQTEKIAAVDFAVSALRLPARLLSKRKKERKKEEEEE</sequence>